<comment type="caution">
    <text evidence="2">The sequence shown here is derived from an EMBL/GenBank/DDBJ whole genome shotgun (WGS) entry which is preliminary data.</text>
</comment>
<evidence type="ECO:0000256" key="1">
    <source>
        <dbReference type="SAM" id="SignalP"/>
    </source>
</evidence>
<reference evidence="2 3" key="1">
    <citation type="journal article" date="2019" name="Sci. Rep.">
        <title>Orb-weaving spider Araneus ventricosus genome elucidates the spidroin gene catalogue.</title>
        <authorList>
            <person name="Kono N."/>
            <person name="Nakamura H."/>
            <person name="Ohtoshi R."/>
            <person name="Moran D.A.P."/>
            <person name="Shinohara A."/>
            <person name="Yoshida Y."/>
            <person name="Fujiwara M."/>
            <person name="Mori M."/>
            <person name="Tomita M."/>
            <person name="Arakawa K."/>
        </authorList>
    </citation>
    <scope>NUCLEOTIDE SEQUENCE [LARGE SCALE GENOMIC DNA]</scope>
</reference>
<organism evidence="2 3">
    <name type="scientific">Araneus ventricosus</name>
    <name type="common">Orbweaver spider</name>
    <name type="synonym">Epeira ventricosa</name>
    <dbReference type="NCBI Taxonomy" id="182803"/>
    <lineage>
        <taxon>Eukaryota</taxon>
        <taxon>Metazoa</taxon>
        <taxon>Ecdysozoa</taxon>
        <taxon>Arthropoda</taxon>
        <taxon>Chelicerata</taxon>
        <taxon>Arachnida</taxon>
        <taxon>Araneae</taxon>
        <taxon>Araneomorphae</taxon>
        <taxon>Entelegynae</taxon>
        <taxon>Araneoidea</taxon>
        <taxon>Araneidae</taxon>
        <taxon>Araneus</taxon>
    </lineage>
</organism>
<protein>
    <recommendedName>
        <fullName evidence="4">Secreted protein</fullName>
    </recommendedName>
</protein>
<gene>
    <name evidence="2" type="ORF">AVEN_238735_1</name>
</gene>
<evidence type="ECO:0000313" key="2">
    <source>
        <dbReference type="EMBL" id="GBM52768.1"/>
    </source>
</evidence>
<dbReference type="EMBL" id="BGPR01001392">
    <property type="protein sequence ID" value="GBM52768.1"/>
    <property type="molecule type" value="Genomic_DNA"/>
</dbReference>
<name>A0A4Y2GJP7_ARAVE</name>
<keyword evidence="1" id="KW-0732">Signal</keyword>
<keyword evidence="3" id="KW-1185">Reference proteome</keyword>
<proteinExistence type="predicted"/>
<feature type="chain" id="PRO_5021448483" description="Secreted protein" evidence="1">
    <location>
        <begin position="22"/>
        <end position="75"/>
    </location>
</feature>
<dbReference type="Proteomes" id="UP000499080">
    <property type="component" value="Unassembled WGS sequence"/>
</dbReference>
<dbReference type="AlphaFoldDB" id="A0A4Y2GJP7"/>
<sequence length="75" mass="7812">MTFINSLVLLIVTSDIDTAAATVPMKTLIVVTTESFGVSLTVLSSPHAVSLLTYSVFPSGLPNAPLDAPAVRILL</sequence>
<accession>A0A4Y2GJP7</accession>
<evidence type="ECO:0008006" key="4">
    <source>
        <dbReference type="Google" id="ProtNLM"/>
    </source>
</evidence>
<feature type="signal peptide" evidence="1">
    <location>
        <begin position="1"/>
        <end position="21"/>
    </location>
</feature>
<evidence type="ECO:0000313" key="3">
    <source>
        <dbReference type="Proteomes" id="UP000499080"/>
    </source>
</evidence>